<reference evidence="5 6" key="1">
    <citation type="submission" date="2019-04" db="EMBL/GenBank/DDBJ databases">
        <title>Comparative genomics and transcriptomics to analyze fruiting body development in filamentous ascomycetes.</title>
        <authorList>
            <consortium name="DOE Joint Genome Institute"/>
            <person name="Lutkenhaus R."/>
            <person name="Traeger S."/>
            <person name="Breuer J."/>
            <person name="Kuo A."/>
            <person name="Lipzen A."/>
            <person name="Pangilinan J."/>
            <person name="Dilworth D."/>
            <person name="Sandor L."/>
            <person name="Poggeler S."/>
            <person name="Barry K."/>
            <person name="Grigoriev I.V."/>
            <person name="Nowrousian M."/>
        </authorList>
    </citation>
    <scope>NUCLEOTIDE SEQUENCE [LARGE SCALE GENOMIC DNA]</scope>
    <source>
        <strain evidence="5 6">CBS 389.68</strain>
    </source>
</reference>
<protein>
    <recommendedName>
        <fullName evidence="3">Type 1 phosphatases regulator</fullName>
    </recommendedName>
</protein>
<dbReference type="PANTHER" id="PTHR20835">
    <property type="entry name" value="E3 UBIQUITIN-PROTEIN LIGASE PPP1R11-RELATED"/>
    <property type="match status" value="1"/>
</dbReference>
<organism evidence="5 6">
    <name type="scientific">Ascodesmis nigricans</name>
    <dbReference type="NCBI Taxonomy" id="341454"/>
    <lineage>
        <taxon>Eukaryota</taxon>
        <taxon>Fungi</taxon>
        <taxon>Dikarya</taxon>
        <taxon>Ascomycota</taxon>
        <taxon>Pezizomycotina</taxon>
        <taxon>Pezizomycetes</taxon>
        <taxon>Pezizales</taxon>
        <taxon>Ascodesmidaceae</taxon>
        <taxon>Ascodesmis</taxon>
    </lineage>
</organism>
<proteinExistence type="inferred from homology"/>
<keyword evidence="6" id="KW-1185">Reference proteome</keyword>
<dbReference type="Proteomes" id="UP000298138">
    <property type="component" value="Unassembled WGS sequence"/>
</dbReference>
<feature type="compositionally biased region" description="Acidic residues" evidence="4">
    <location>
        <begin position="84"/>
        <end position="99"/>
    </location>
</feature>
<feature type="compositionally biased region" description="Basic and acidic residues" evidence="4">
    <location>
        <begin position="47"/>
        <end position="57"/>
    </location>
</feature>
<keyword evidence="3" id="KW-0539">Nucleus</keyword>
<dbReference type="Pfam" id="PF07491">
    <property type="entry name" value="PPI_Ypi1"/>
    <property type="match status" value="1"/>
</dbReference>
<dbReference type="InParanoid" id="A0A4S2N7B5"/>
<dbReference type="STRING" id="341454.A0A4S2N7B5"/>
<dbReference type="AlphaFoldDB" id="A0A4S2N7B5"/>
<sequence length="151" mass="15977">MRSPAPGAPQQQQQAPPAATTTTTTTAQVVLPESVAPDGTLRLRGAAIEDRRVKWDEGVVDNEGMGKKSSKVCCIYHRPRAYDESSDSDSSDSSSDDDSDRGNGGGGDGDGCEKSDRCGHGHGKKSRKPKPNAYEKMPKHKKGSGGHGLQK</sequence>
<dbReference type="GO" id="GO:0008157">
    <property type="term" value="F:protein phosphatase 1 binding"/>
    <property type="evidence" value="ECO:0007669"/>
    <property type="project" value="TreeGrafter"/>
</dbReference>
<dbReference type="PANTHER" id="PTHR20835:SF0">
    <property type="entry name" value="E3 UBIQUITIN-PROTEIN LIGASE PPP1R11"/>
    <property type="match status" value="1"/>
</dbReference>
<dbReference type="GO" id="GO:0005634">
    <property type="term" value="C:nucleus"/>
    <property type="evidence" value="ECO:0007669"/>
    <property type="project" value="UniProtKB-SubCell"/>
</dbReference>
<accession>A0A4S2N7B5</accession>
<comment type="similarity">
    <text evidence="2 3">Belongs to the YPI1 family.</text>
</comment>
<feature type="compositionally biased region" description="Low complexity" evidence="4">
    <location>
        <begin position="1"/>
        <end position="28"/>
    </location>
</feature>
<feature type="compositionally biased region" description="Basic residues" evidence="4">
    <location>
        <begin position="120"/>
        <end position="130"/>
    </location>
</feature>
<comment type="function">
    <text evidence="1 3">Regulator of type 1 phosphatases which maintains protein phosphatase activity under strict control.</text>
</comment>
<gene>
    <name evidence="5" type="ORF">EX30DRAFT_368143</name>
</gene>
<dbReference type="EMBL" id="ML220112">
    <property type="protein sequence ID" value="TGZ85024.1"/>
    <property type="molecule type" value="Genomic_DNA"/>
</dbReference>
<evidence type="ECO:0000256" key="2">
    <source>
        <dbReference type="ARBA" id="ARBA00005605"/>
    </source>
</evidence>
<evidence type="ECO:0000256" key="4">
    <source>
        <dbReference type="SAM" id="MobiDB-lite"/>
    </source>
</evidence>
<comment type="subcellular location">
    <subcellularLocation>
        <location evidence="3">Nucleus</location>
    </subcellularLocation>
</comment>
<name>A0A4S2N7B5_9PEZI</name>
<dbReference type="InterPro" id="IPR011107">
    <property type="entry name" value="PPI_Ypi1"/>
</dbReference>
<evidence type="ECO:0000256" key="3">
    <source>
        <dbReference type="RuleBase" id="RU367162"/>
    </source>
</evidence>
<evidence type="ECO:0000313" key="6">
    <source>
        <dbReference type="Proteomes" id="UP000298138"/>
    </source>
</evidence>
<dbReference type="OrthoDB" id="307488at2759"/>
<evidence type="ECO:0000256" key="1">
    <source>
        <dbReference type="ARBA" id="ARBA00003401"/>
    </source>
</evidence>
<feature type="region of interest" description="Disordered" evidence="4">
    <location>
        <begin position="1"/>
        <end position="151"/>
    </location>
</feature>
<feature type="compositionally biased region" description="Basic residues" evidence="4">
    <location>
        <begin position="138"/>
        <end position="151"/>
    </location>
</feature>
<dbReference type="GO" id="GO:0004865">
    <property type="term" value="F:protein serine/threonine phosphatase inhibitor activity"/>
    <property type="evidence" value="ECO:0007669"/>
    <property type="project" value="UniProtKB-UniRule"/>
</dbReference>
<evidence type="ECO:0000313" key="5">
    <source>
        <dbReference type="EMBL" id="TGZ85024.1"/>
    </source>
</evidence>